<comment type="caution">
    <text evidence="1">The sequence shown here is derived from an EMBL/GenBank/DDBJ whole genome shotgun (WGS) entry which is preliminary data.</text>
</comment>
<accession>A0ABR7HM10</accession>
<evidence type="ECO:0000313" key="1">
    <source>
        <dbReference type="EMBL" id="MBC5728505.1"/>
    </source>
</evidence>
<reference evidence="1 2" key="1">
    <citation type="submission" date="2020-08" db="EMBL/GenBank/DDBJ databases">
        <title>Genome public.</title>
        <authorList>
            <person name="Liu C."/>
            <person name="Sun Q."/>
        </authorList>
    </citation>
    <scope>NUCLEOTIDE SEQUENCE [LARGE SCALE GENOMIC DNA]</scope>
    <source>
        <strain evidence="1 2">NSJ-71</strain>
    </source>
</reference>
<evidence type="ECO:0000313" key="2">
    <source>
        <dbReference type="Proteomes" id="UP000636755"/>
    </source>
</evidence>
<gene>
    <name evidence="1" type="ORF">H8R91_08235</name>
</gene>
<sequence length="65" mass="7701">MENYGTEIDGLDYVLARKVFRKFEALNLSYIRDEIDGLLAYLDELFGEENMNECKDYLKMLKKLV</sequence>
<dbReference type="Proteomes" id="UP000636755">
    <property type="component" value="Unassembled WGS sequence"/>
</dbReference>
<protein>
    <submittedName>
        <fullName evidence="1">Uncharacterized protein</fullName>
    </submittedName>
</protein>
<dbReference type="RefSeq" id="WP_186935618.1">
    <property type="nucleotide sequence ID" value="NZ_JACOPS010000003.1"/>
</dbReference>
<keyword evidence="2" id="KW-1185">Reference proteome</keyword>
<organism evidence="1 2">
    <name type="scientific">Ruminococcus intestinalis</name>
    <dbReference type="NCBI Taxonomy" id="2763066"/>
    <lineage>
        <taxon>Bacteria</taxon>
        <taxon>Bacillati</taxon>
        <taxon>Bacillota</taxon>
        <taxon>Clostridia</taxon>
        <taxon>Eubacteriales</taxon>
        <taxon>Oscillospiraceae</taxon>
        <taxon>Ruminococcus</taxon>
    </lineage>
</organism>
<name>A0ABR7HM10_9FIRM</name>
<proteinExistence type="predicted"/>
<dbReference type="EMBL" id="JACOPS010000003">
    <property type="protein sequence ID" value="MBC5728505.1"/>
    <property type="molecule type" value="Genomic_DNA"/>
</dbReference>